<keyword evidence="2" id="KW-1185">Reference proteome</keyword>
<protein>
    <submittedName>
        <fullName evidence="1">Uncharacterized protein</fullName>
    </submittedName>
</protein>
<evidence type="ECO:0000313" key="2">
    <source>
        <dbReference type="Proteomes" id="UP000509761"/>
    </source>
</evidence>
<organism evidence="1 2">
    <name type="scientific">Vreelandella titanicae</name>
    <dbReference type="NCBI Taxonomy" id="664683"/>
    <lineage>
        <taxon>Bacteria</taxon>
        <taxon>Pseudomonadati</taxon>
        <taxon>Pseudomonadota</taxon>
        <taxon>Gammaproteobacteria</taxon>
        <taxon>Oceanospirillales</taxon>
        <taxon>Halomonadaceae</taxon>
        <taxon>Vreelandella</taxon>
    </lineage>
</organism>
<dbReference type="EMBL" id="CP054580">
    <property type="protein sequence ID" value="QKS24584.1"/>
    <property type="molecule type" value="Genomic_DNA"/>
</dbReference>
<accession>A0AAP9NLP5</accession>
<name>A0AAP9NLP5_9GAMM</name>
<gene>
    <name evidence="1" type="ORF">FX987_02366</name>
</gene>
<dbReference type="Proteomes" id="UP000509761">
    <property type="component" value="Chromosome"/>
</dbReference>
<dbReference type="RefSeq" id="WP_174788196.1">
    <property type="nucleotide sequence ID" value="NZ_CP054580.1"/>
</dbReference>
<proteinExistence type="predicted"/>
<sequence length="205" mass="23257">MDSWTLRQLRALVLSDLNNFIPKDYFEQNMESLCLNNSFKSNGYLSFEYQWGYLAGKLGHKLYFNPPTNLSPRQVAASEVLMNLGMLASAEVSLSACEQIQTKALEKDIPDGNAGNVAIQLRTDSIPKLQENIRGALEQYLLHLPHHETRPYTSLLVISEEQNSVQTTPHQQTTDDIFDIKPNFYGIGINLNALWRRVMKGKNGR</sequence>
<dbReference type="AlphaFoldDB" id="A0AAP9NLP5"/>
<reference evidence="1 2" key="1">
    <citation type="submission" date="2019-12" db="EMBL/GenBank/DDBJ databases">
        <title>Genome sequencing and assembly of endphytes of Porphyra tenera.</title>
        <authorList>
            <person name="Park J.M."/>
            <person name="Shin R."/>
            <person name="Jo S.H."/>
        </authorList>
    </citation>
    <scope>NUCLEOTIDE SEQUENCE [LARGE SCALE GENOMIC DNA]</scope>
    <source>
        <strain evidence="1 2">GPM3</strain>
    </source>
</reference>
<evidence type="ECO:0000313" key="1">
    <source>
        <dbReference type="EMBL" id="QKS24584.1"/>
    </source>
</evidence>